<sequence>MSPWFLGAKPTVRRAEYLQCRRGRWYVRLRVPAHLVATVGQQHLVRALDTTSEAVARERRWIALSLLWQWIGSQTVSDGWQPAWAANLTVARRSANDGGQNRPLPSLHGGPDHPATRVPKSRSASRQKDDHPTILAMMTRWLGEIEGVQTKQSVMQHVIAIREFAQSQPSNRTVDRISRRIAGEFISGVLMQAGASQKTVNRKISSISSLWRWLRKRGFVEENPWEGQGSFVSAVKSVRPKRAYEAPELVRLLIADPRSTVGSRYGLVLFDLMRLGLLTGCRIGELCQLRVDDVIESQQAFRIPQGKTENARRIMPVHRAVWPIIQRRIASSSDGWIFSGLTPAGPDGKRSWIVVKRYATFRQAVLGQSGEVDFHSFRRSFATYLERASTHSMAVNSSVIAELMGHVKPTLALAVYSSGLVPSQLRAAVEALDHVIEPEVIQHLGGKLRGA</sequence>
<evidence type="ECO:0000256" key="5">
    <source>
        <dbReference type="PROSITE-ProRule" id="PRU01248"/>
    </source>
</evidence>
<dbReference type="InterPro" id="IPR011010">
    <property type="entry name" value="DNA_brk_join_enz"/>
</dbReference>
<dbReference type="Gene3D" id="1.10.443.10">
    <property type="entry name" value="Intergrase catalytic core"/>
    <property type="match status" value="1"/>
</dbReference>
<dbReference type="InterPro" id="IPR010998">
    <property type="entry name" value="Integrase_recombinase_N"/>
</dbReference>
<protein>
    <submittedName>
        <fullName evidence="9">Phage integrase</fullName>
    </submittedName>
</protein>
<proteinExistence type="inferred from homology"/>
<dbReference type="Proteomes" id="UP000008070">
    <property type="component" value="Chromosome"/>
</dbReference>
<evidence type="ECO:0000256" key="3">
    <source>
        <dbReference type="ARBA" id="ARBA00023125"/>
    </source>
</evidence>
<dbReference type="PANTHER" id="PTHR30349">
    <property type="entry name" value="PHAGE INTEGRASE-RELATED"/>
    <property type="match status" value="1"/>
</dbReference>
<accession>C7CCC6</accession>
<dbReference type="InterPro" id="IPR050090">
    <property type="entry name" value="Tyrosine_recombinase_XerCD"/>
</dbReference>
<reference evidence="10" key="1">
    <citation type="journal article" date="2009" name="PLoS ONE">
        <title>Methylobacterium genome sequences: a reference blueprint to investigate microbial metabolism of C1 compounds from natural and industrial sources.</title>
        <authorList>
            <person name="Vuilleumier S."/>
            <person name="Chistoserdova L."/>
            <person name="Lee M.-C."/>
            <person name="Bringel F."/>
            <person name="Lajus A."/>
            <person name="Zhou Y."/>
            <person name="Gourion B."/>
            <person name="Barbe V."/>
            <person name="Chang J."/>
            <person name="Cruveiller S."/>
            <person name="Dossat C."/>
            <person name="Gillett W."/>
            <person name="Gruffaz C."/>
            <person name="Haugen E."/>
            <person name="Hourcade E."/>
            <person name="Levy R."/>
            <person name="Mangenot S."/>
            <person name="Muller E."/>
            <person name="Nadalig T."/>
            <person name="Pagni M."/>
            <person name="Penny C."/>
            <person name="Peyraud R."/>
            <person name="Robinson D.G."/>
            <person name="Roche D."/>
            <person name="Rouy Z."/>
            <person name="Saenampechek C."/>
            <person name="Salvignol G."/>
            <person name="Vallenet D."/>
            <person name="Wu Z."/>
            <person name="Marx C.J."/>
            <person name="Vorholt J.A."/>
            <person name="Olson M.V."/>
            <person name="Kaul R."/>
            <person name="Weissenbach J."/>
            <person name="Medigue C."/>
            <person name="Lidstrom M.E."/>
        </authorList>
    </citation>
    <scope>NUCLEOTIDE SEQUENCE [LARGE SCALE GENOMIC DNA]</scope>
    <source>
        <strain evidence="10">DSM 6343 / CIP 106787 / DM4</strain>
    </source>
</reference>
<gene>
    <name evidence="9" type="ORF">METD_I0840</name>
</gene>
<dbReference type="GO" id="GO:0015074">
    <property type="term" value="P:DNA integration"/>
    <property type="evidence" value="ECO:0007669"/>
    <property type="project" value="UniProtKB-KW"/>
</dbReference>
<dbReference type="KEGG" id="mdi:METDI0840"/>
<evidence type="ECO:0000259" key="7">
    <source>
        <dbReference type="PROSITE" id="PS51898"/>
    </source>
</evidence>
<dbReference type="HOGENOM" id="CLU_038358_1_0_5"/>
<dbReference type="GO" id="GO:0006310">
    <property type="term" value="P:DNA recombination"/>
    <property type="evidence" value="ECO:0007669"/>
    <property type="project" value="UniProtKB-KW"/>
</dbReference>
<comment type="similarity">
    <text evidence="1">Belongs to the 'phage' integrase family.</text>
</comment>
<evidence type="ECO:0000313" key="9">
    <source>
        <dbReference type="EMBL" id="CAX22472.1"/>
    </source>
</evidence>
<dbReference type="AlphaFoldDB" id="C7CCC6"/>
<dbReference type="PROSITE" id="PS51898">
    <property type="entry name" value="TYR_RECOMBINASE"/>
    <property type="match status" value="1"/>
</dbReference>
<keyword evidence="4" id="KW-0233">DNA recombination</keyword>
<feature type="region of interest" description="Disordered" evidence="6">
    <location>
        <begin position="94"/>
        <end position="130"/>
    </location>
</feature>
<keyword evidence="3 5" id="KW-0238">DNA-binding</keyword>
<dbReference type="GO" id="GO:0003677">
    <property type="term" value="F:DNA binding"/>
    <property type="evidence" value="ECO:0007669"/>
    <property type="project" value="UniProtKB-UniRule"/>
</dbReference>
<dbReference type="SUPFAM" id="SSF56349">
    <property type="entry name" value="DNA breaking-rejoining enzymes"/>
    <property type="match status" value="1"/>
</dbReference>
<dbReference type="InterPro" id="IPR013762">
    <property type="entry name" value="Integrase-like_cat_sf"/>
</dbReference>
<evidence type="ECO:0000313" key="10">
    <source>
        <dbReference type="Proteomes" id="UP000008070"/>
    </source>
</evidence>
<dbReference type="EMBL" id="FP103042">
    <property type="protein sequence ID" value="CAX22472.1"/>
    <property type="molecule type" value="Genomic_DNA"/>
</dbReference>
<keyword evidence="2" id="KW-0229">DNA integration</keyword>
<organism evidence="9 10">
    <name type="scientific">Methylorubrum extorquens (strain DSM 6343 / CIP 106787 / DM4)</name>
    <name type="common">Methylobacterium extorquens</name>
    <dbReference type="NCBI Taxonomy" id="661410"/>
    <lineage>
        <taxon>Bacteria</taxon>
        <taxon>Pseudomonadati</taxon>
        <taxon>Pseudomonadota</taxon>
        <taxon>Alphaproteobacteria</taxon>
        <taxon>Hyphomicrobiales</taxon>
        <taxon>Methylobacteriaceae</taxon>
        <taxon>Methylorubrum</taxon>
    </lineage>
</organism>
<evidence type="ECO:0000259" key="8">
    <source>
        <dbReference type="PROSITE" id="PS51900"/>
    </source>
</evidence>
<dbReference type="PROSITE" id="PS51900">
    <property type="entry name" value="CB"/>
    <property type="match status" value="1"/>
</dbReference>
<feature type="domain" description="Tyr recombinase" evidence="7">
    <location>
        <begin position="238"/>
        <end position="430"/>
    </location>
</feature>
<dbReference type="InterPro" id="IPR046668">
    <property type="entry name" value="DUF6538"/>
</dbReference>
<dbReference type="PANTHER" id="PTHR30349:SF41">
    <property type="entry name" value="INTEGRASE_RECOMBINASE PROTEIN MJ0367-RELATED"/>
    <property type="match status" value="1"/>
</dbReference>
<evidence type="ECO:0000256" key="6">
    <source>
        <dbReference type="SAM" id="MobiDB-lite"/>
    </source>
</evidence>
<evidence type="ECO:0000256" key="4">
    <source>
        <dbReference type="ARBA" id="ARBA00023172"/>
    </source>
</evidence>
<evidence type="ECO:0000256" key="1">
    <source>
        <dbReference type="ARBA" id="ARBA00008857"/>
    </source>
</evidence>
<dbReference type="Pfam" id="PF20172">
    <property type="entry name" value="DUF6538"/>
    <property type="match status" value="1"/>
</dbReference>
<name>C7CCC6_METED</name>
<feature type="domain" description="Core-binding (CB)" evidence="8">
    <location>
        <begin position="132"/>
        <end position="215"/>
    </location>
</feature>
<dbReference type="InterPro" id="IPR044068">
    <property type="entry name" value="CB"/>
</dbReference>
<dbReference type="InterPro" id="IPR002104">
    <property type="entry name" value="Integrase_catalytic"/>
</dbReference>
<evidence type="ECO:0000256" key="2">
    <source>
        <dbReference type="ARBA" id="ARBA00022908"/>
    </source>
</evidence>
<dbReference type="Pfam" id="PF00589">
    <property type="entry name" value="Phage_integrase"/>
    <property type="match status" value="1"/>
</dbReference>
<dbReference type="Gene3D" id="1.10.150.130">
    <property type="match status" value="1"/>
</dbReference>